<dbReference type="Proteomes" id="UP000242474">
    <property type="component" value="Unassembled WGS sequence"/>
</dbReference>
<dbReference type="GO" id="GO:0016787">
    <property type="term" value="F:hydrolase activity"/>
    <property type="evidence" value="ECO:0007669"/>
    <property type="project" value="InterPro"/>
</dbReference>
<dbReference type="GO" id="GO:0006506">
    <property type="term" value="P:GPI anchor biosynthetic process"/>
    <property type="evidence" value="ECO:0007669"/>
    <property type="project" value="InterPro"/>
</dbReference>
<sequence length="347" mass="39642">LYGDPQIEGDAKLRREPIMGRYDLLVNDYYLRHVYMSTIAAFQPQYVVTMGDIFSSQGVRKAEYYKRIERFNWISGRNKTPHKPIHTHKAHAHLFLAGNHDIGYGAETRPYHINRYVNNFGPINREWMVDFDDNRARESVHGLHQFAILNAMNLDFTQNAQFRNDTWSFLKRLASERAKHPAVPLVLLLHIPLSKPSDICVAEPETRYRNGSVHYQDYLSPVTSAYLLHCLAPTLIFNGHDHNGCLSAHSIPEHAINLTVEVTVRSTMGEYGGATGIFDISTDSRSGLQHHMRASDHGFVLHSKHGYIYRYREVLFGHHLIIRVLAAVNVVSVFAVPALLLMLSLYI</sequence>
<evidence type="ECO:0000256" key="2">
    <source>
        <dbReference type="ARBA" id="ARBA00022692"/>
    </source>
</evidence>
<evidence type="ECO:0000256" key="1">
    <source>
        <dbReference type="ARBA" id="ARBA00004141"/>
    </source>
</evidence>
<dbReference type="PANTHER" id="PTHR13315:SF1">
    <property type="entry name" value="PROTEIN TED1"/>
    <property type="match status" value="1"/>
</dbReference>
<dbReference type="Pfam" id="PF00149">
    <property type="entry name" value="Metallophos"/>
    <property type="match status" value="1"/>
</dbReference>
<gene>
    <name evidence="7" type="ORF">COEREDRAFT_44983</name>
</gene>
<dbReference type="EMBL" id="KZ303508">
    <property type="protein sequence ID" value="PIA15293.1"/>
    <property type="molecule type" value="Genomic_DNA"/>
</dbReference>
<dbReference type="Gene3D" id="3.60.21.10">
    <property type="match status" value="1"/>
</dbReference>
<comment type="subcellular location">
    <subcellularLocation>
        <location evidence="1">Membrane</location>
        <topology evidence="1">Multi-pass membrane protein</topology>
    </subcellularLocation>
</comment>
<dbReference type="InterPro" id="IPR029052">
    <property type="entry name" value="Metallo-depent_PP-like"/>
</dbReference>
<keyword evidence="8" id="KW-1185">Reference proteome</keyword>
<dbReference type="STRING" id="763665.A0A2G5B8C9"/>
<proteinExistence type="predicted"/>
<evidence type="ECO:0000256" key="5">
    <source>
        <dbReference type="SAM" id="Phobius"/>
    </source>
</evidence>
<name>A0A2G5B8C9_COERN</name>
<feature type="non-terminal residue" evidence="7">
    <location>
        <position position="1"/>
    </location>
</feature>
<dbReference type="OrthoDB" id="9984693at2759"/>
<dbReference type="InterPro" id="IPR004843">
    <property type="entry name" value="Calcineurin-like_PHP"/>
</dbReference>
<reference evidence="7 8" key="1">
    <citation type="journal article" date="2015" name="Genome Biol. Evol.">
        <title>Phylogenomic analyses indicate that early fungi evolved digesting cell walls of algal ancestors of land plants.</title>
        <authorList>
            <person name="Chang Y."/>
            <person name="Wang S."/>
            <person name="Sekimoto S."/>
            <person name="Aerts A.L."/>
            <person name="Choi C."/>
            <person name="Clum A."/>
            <person name="LaButti K.M."/>
            <person name="Lindquist E.A."/>
            <person name="Yee Ngan C."/>
            <person name="Ohm R.A."/>
            <person name="Salamov A.A."/>
            <person name="Grigoriev I.V."/>
            <person name="Spatafora J.W."/>
            <person name="Berbee M.L."/>
        </authorList>
    </citation>
    <scope>NUCLEOTIDE SEQUENCE [LARGE SCALE GENOMIC DNA]</scope>
    <source>
        <strain evidence="7 8">NRRL 1564</strain>
    </source>
</reference>
<protein>
    <recommendedName>
        <fullName evidence="6">Calcineurin-like phosphoesterase domain-containing protein</fullName>
    </recommendedName>
</protein>
<evidence type="ECO:0000259" key="6">
    <source>
        <dbReference type="Pfam" id="PF00149"/>
    </source>
</evidence>
<keyword evidence="2 5" id="KW-0812">Transmembrane</keyword>
<keyword evidence="3 5" id="KW-1133">Transmembrane helix</keyword>
<feature type="domain" description="Calcineurin-like phosphoesterase" evidence="6">
    <location>
        <begin position="41"/>
        <end position="243"/>
    </location>
</feature>
<dbReference type="InterPro" id="IPR033308">
    <property type="entry name" value="PGAP5/Cdc1/Ted1"/>
</dbReference>
<accession>A0A2G5B8C9</accession>
<dbReference type="SUPFAM" id="SSF56300">
    <property type="entry name" value="Metallo-dependent phosphatases"/>
    <property type="match status" value="1"/>
</dbReference>
<dbReference type="AlphaFoldDB" id="A0A2G5B8C9"/>
<evidence type="ECO:0000313" key="7">
    <source>
        <dbReference type="EMBL" id="PIA15293.1"/>
    </source>
</evidence>
<dbReference type="PANTHER" id="PTHR13315">
    <property type="entry name" value="METALLO PHOSPHOESTERASE RELATED"/>
    <property type="match status" value="1"/>
</dbReference>
<evidence type="ECO:0000256" key="3">
    <source>
        <dbReference type="ARBA" id="ARBA00022989"/>
    </source>
</evidence>
<keyword evidence="4 5" id="KW-0472">Membrane</keyword>
<dbReference type="GO" id="GO:0005783">
    <property type="term" value="C:endoplasmic reticulum"/>
    <property type="evidence" value="ECO:0007669"/>
    <property type="project" value="TreeGrafter"/>
</dbReference>
<evidence type="ECO:0000256" key="4">
    <source>
        <dbReference type="ARBA" id="ARBA00023136"/>
    </source>
</evidence>
<dbReference type="GO" id="GO:0016020">
    <property type="term" value="C:membrane"/>
    <property type="evidence" value="ECO:0007669"/>
    <property type="project" value="UniProtKB-SubCell"/>
</dbReference>
<organism evidence="7 8">
    <name type="scientific">Coemansia reversa (strain ATCC 12441 / NRRL 1564)</name>
    <dbReference type="NCBI Taxonomy" id="763665"/>
    <lineage>
        <taxon>Eukaryota</taxon>
        <taxon>Fungi</taxon>
        <taxon>Fungi incertae sedis</taxon>
        <taxon>Zoopagomycota</taxon>
        <taxon>Kickxellomycotina</taxon>
        <taxon>Kickxellomycetes</taxon>
        <taxon>Kickxellales</taxon>
        <taxon>Kickxellaceae</taxon>
        <taxon>Coemansia</taxon>
    </lineage>
</organism>
<evidence type="ECO:0000313" key="8">
    <source>
        <dbReference type="Proteomes" id="UP000242474"/>
    </source>
</evidence>
<feature type="transmembrane region" description="Helical" evidence="5">
    <location>
        <begin position="320"/>
        <end position="346"/>
    </location>
</feature>